<comment type="caution">
    <text evidence="3">The sequence shown here is derived from an EMBL/GenBank/DDBJ whole genome shotgun (WGS) entry which is preliminary data.</text>
</comment>
<reference evidence="3 4" key="2">
    <citation type="submission" date="2020-08" db="EMBL/GenBank/DDBJ databases">
        <title>The Agave Microbiome: Exploring the role of microbial communities in plant adaptations to desert environments.</title>
        <authorList>
            <person name="Partida-Martinez L.P."/>
        </authorList>
    </citation>
    <scope>NUCLEOTIDE SEQUENCE [LARGE SCALE GENOMIC DNA]</scope>
    <source>
        <strain evidence="3 4">AT2.17</strain>
    </source>
</reference>
<dbReference type="Pfam" id="PF13860">
    <property type="entry name" value="FlgD_ig"/>
    <property type="match status" value="1"/>
</dbReference>
<gene>
    <name evidence="3" type="ORF">F4692_000749</name>
</gene>
<dbReference type="RefSeq" id="WP_179618271.1">
    <property type="nucleotide sequence ID" value="NZ_JACCBW010000001.1"/>
</dbReference>
<dbReference type="Proteomes" id="UP000549911">
    <property type="component" value="Unassembled WGS sequence"/>
</dbReference>
<evidence type="ECO:0000256" key="1">
    <source>
        <dbReference type="SAM" id="SignalP"/>
    </source>
</evidence>
<evidence type="ECO:0000313" key="3">
    <source>
        <dbReference type="EMBL" id="NYE35645.1"/>
    </source>
</evidence>
<proteinExistence type="predicted"/>
<organism evidence="3 4">
    <name type="scientific">Nocardioides cavernae</name>
    <dbReference type="NCBI Taxonomy" id="1921566"/>
    <lineage>
        <taxon>Bacteria</taxon>
        <taxon>Bacillati</taxon>
        <taxon>Actinomycetota</taxon>
        <taxon>Actinomycetes</taxon>
        <taxon>Propionibacteriales</taxon>
        <taxon>Nocardioidaceae</taxon>
        <taxon>Nocardioides</taxon>
    </lineage>
</organism>
<dbReference type="EMBL" id="JACCBW010000001">
    <property type="protein sequence ID" value="NYE35645.1"/>
    <property type="molecule type" value="Genomic_DNA"/>
</dbReference>
<feature type="signal peptide" evidence="1">
    <location>
        <begin position="1"/>
        <end position="30"/>
    </location>
</feature>
<accession>A0A7Y9H0B7</accession>
<evidence type="ECO:0000313" key="4">
    <source>
        <dbReference type="Proteomes" id="UP000549911"/>
    </source>
</evidence>
<feature type="domain" description="FlgD/Vpr Ig-like" evidence="2">
    <location>
        <begin position="155"/>
        <end position="219"/>
    </location>
</feature>
<protein>
    <recommendedName>
        <fullName evidence="2">FlgD/Vpr Ig-like domain-containing protein</fullName>
    </recommendedName>
</protein>
<keyword evidence="4" id="KW-1185">Reference proteome</keyword>
<feature type="chain" id="PRO_5030784128" description="FlgD/Vpr Ig-like domain-containing protein" evidence="1">
    <location>
        <begin position="31"/>
        <end position="349"/>
    </location>
</feature>
<reference evidence="3 4" key="1">
    <citation type="submission" date="2020-07" db="EMBL/GenBank/DDBJ databases">
        <authorList>
            <person name="Partida-Martinez L."/>
            <person name="Huntemann M."/>
            <person name="Clum A."/>
            <person name="Wang J."/>
            <person name="Palaniappan K."/>
            <person name="Ritter S."/>
            <person name="Chen I.-M."/>
            <person name="Stamatis D."/>
            <person name="Reddy T."/>
            <person name="O'Malley R."/>
            <person name="Daum C."/>
            <person name="Shapiro N."/>
            <person name="Ivanova N."/>
            <person name="Kyrpides N."/>
            <person name="Woyke T."/>
        </authorList>
    </citation>
    <scope>NUCLEOTIDE SEQUENCE [LARGE SCALE GENOMIC DNA]</scope>
    <source>
        <strain evidence="3 4">AT2.17</strain>
    </source>
</reference>
<sequence>MTRLRAMVGTTITAILGAVLALSVAPPASAAFPVLVTPAPGASLVGGSSGPLVLDFPTPGSYSIFVQCGSTYIWSNGGRVPYPAGRQTIPIDPLEGISGEDLGGATCQTDIYGSESPYKTTSTFTVIPPTLALSPVTATKDKIYPLVRDNYLDETEFKFSVNRKADATLTVTDPEGKTYYTKSIWADRAGEYRIAWKGQTTSGKPIKPGRYRATITAMADGATLSQSVRVQVATKNVIRRQTIRKDELGGRETTGGNCRVEYEDEGTLLDCWGGAYARSVFTFKIPADATNIRWRARTSYTGLDKNRGSITTNGNRTGKTTYQVRVQVTGWRAVYVHGASLTYKARVQI</sequence>
<name>A0A7Y9H0B7_9ACTN</name>
<evidence type="ECO:0000259" key="2">
    <source>
        <dbReference type="Pfam" id="PF13860"/>
    </source>
</evidence>
<dbReference type="InterPro" id="IPR025965">
    <property type="entry name" value="FlgD/Vpr_Ig-like"/>
</dbReference>
<dbReference type="Gene3D" id="2.60.40.4070">
    <property type="match status" value="1"/>
</dbReference>
<keyword evidence="1" id="KW-0732">Signal</keyword>
<dbReference type="AlphaFoldDB" id="A0A7Y9H0B7"/>